<dbReference type="EMBL" id="BOMI01000150">
    <property type="protein sequence ID" value="GID78855.1"/>
    <property type="molecule type" value="Genomic_DNA"/>
</dbReference>
<feature type="transmembrane region" description="Helical" evidence="1">
    <location>
        <begin position="46"/>
        <end position="69"/>
    </location>
</feature>
<protein>
    <submittedName>
        <fullName evidence="2">Uncharacterized protein</fullName>
    </submittedName>
</protein>
<organism evidence="2 3">
    <name type="scientific">Paractinoplanes deccanensis</name>
    <dbReference type="NCBI Taxonomy" id="113561"/>
    <lineage>
        <taxon>Bacteria</taxon>
        <taxon>Bacillati</taxon>
        <taxon>Actinomycetota</taxon>
        <taxon>Actinomycetes</taxon>
        <taxon>Micromonosporales</taxon>
        <taxon>Micromonosporaceae</taxon>
        <taxon>Paractinoplanes</taxon>
    </lineage>
</organism>
<name>A0ABQ3YGE1_9ACTN</name>
<comment type="caution">
    <text evidence="2">The sequence shown here is derived from an EMBL/GenBank/DDBJ whole genome shotgun (WGS) entry which is preliminary data.</text>
</comment>
<feature type="transmembrane region" description="Helical" evidence="1">
    <location>
        <begin position="16"/>
        <end position="34"/>
    </location>
</feature>
<reference evidence="2 3" key="1">
    <citation type="submission" date="2021-01" db="EMBL/GenBank/DDBJ databases">
        <title>Whole genome shotgun sequence of Actinoplanes deccanensis NBRC 13994.</title>
        <authorList>
            <person name="Komaki H."/>
            <person name="Tamura T."/>
        </authorList>
    </citation>
    <scope>NUCLEOTIDE SEQUENCE [LARGE SCALE GENOMIC DNA]</scope>
    <source>
        <strain evidence="2 3">NBRC 13994</strain>
    </source>
</reference>
<evidence type="ECO:0000256" key="1">
    <source>
        <dbReference type="SAM" id="Phobius"/>
    </source>
</evidence>
<sequence length="71" mass="7285">MIDTQPHLPALVDRPGLLLLLAGVCLLVALRFAGRAVRPVGAIIQSAAAAVVVIFAVSIAFVLVVAVAVTR</sequence>
<dbReference type="Proteomes" id="UP000609879">
    <property type="component" value="Unassembled WGS sequence"/>
</dbReference>
<proteinExistence type="predicted"/>
<dbReference type="RefSeq" id="WP_203774226.1">
    <property type="nucleotide sequence ID" value="NZ_BAAABO010000015.1"/>
</dbReference>
<evidence type="ECO:0000313" key="2">
    <source>
        <dbReference type="EMBL" id="GID78855.1"/>
    </source>
</evidence>
<accession>A0ABQ3YGE1</accession>
<keyword evidence="1" id="KW-0472">Membrane</keyword>
<gene>
    <name evidence="2" type="ORF">Ade02nite_74960</name>
</gene>
<keyword evidence="3" id="KW-1185">Reference proteome</keyword>
<keyword evidence="1" id="KW-0812">Transmembrane</keyword>
<evidence type="ECO:0000313" key="3">
    <source>
        <dbReference type="Proteomes" id="UP000609879"/>
    </source>
</evidence>
<keyword evidence="1" id="KW-1133">Transmembrane helix</keyword>